<comment type="caution">
    <text evidence="7">The sequence shown here is derived from an EMBL/GenBank/DDBJ whole genome shotgun (WGS) entry which is preliminary data.</text>
</comment>
<dbReference type="EMBL" id="ACKZ01000008">
    <property type="protein sequence ID" value="EEW38089.1"/>
    <property type="molecule type" value="Genomic_DNA"/>
</dbReference>
<dbReference type="RefSeq" id="WP_005605365.1">
    <property type="nucleotide sequence ID" value="NZ_CP102283.1"/>
</dbReference>
<feature type="binding site" evidence="6">
    <location>
        <position position="162"/>
    </location>
    <ligand>
        <name>S-adenosyl-L-methionine</name>
        <dbReference type="ChEBI" id="CHEBI:59789"/>
    </ligand>
</feature>
<feature type="binding site" evidence="6">
    <location>
        <position position="205"/>
    </location>
    <ligand>
        <name>S-adenosyl-L-methionine</name>
        <dbReference type="ChEBI" id="CHEBI:59789"/>
    </ligand>
</feature>
<feature type="binding site" evidence="6">
    <location>
        <position position="183"/>
    </location>
    <ligand>
        <name>S-adenosyl-L-methionine</name>
        <dbReference type="ChEBI" id="CHEBI:59789"/>
    </ligand>
</feature>
<dbReference type="GO" id="GO:0005737">
    <property type="term" value="C:cytoplasm"/>
    <property type="evidence" value="ECO:0007669"/>
    <property type="project" value="UniProtKB-SubCell"/>
</dbReference>
<feature type="binding site" evidence="6">
    <location>
        <position position="248"/>
    </location>
    <ligand>
        <name>S-adenosyl-L-methionine</name>
        <dbReference type="ChEBI" id="CHEBI:59789"/>
    </ligand>
</feature>
<dbReference type="GeneID" id="78411399"/>
<evidence type="ECO:0000313" key="8">
    <source>
        <dbReference type="Proteomes" id="UP000005926"/>
    </source>
</evidence>
<evidence type="ECO:0000256" key="3">
    <source>
        <dbReference type="ARBA" id="ARBA00022603"/>
    </source>
</evidence>
<accession>C8NEI8</accession>
<dbReference type="EC" id="2.1.1.-" evidence="6"/>
<dbReference type="HAMAP" id="MF_00735">
    <property type="entry name" value="Methyltr_PrmA"/>
    <property type="match status" value="1"/>
</dbReference>
<keyword evidence="5 6" id="KW-0949">S-adenosyl-L-methionine</keyword>
<dbReference type="eggNOG" id="COG2264">
    <property type="taxonomic scope" value="Bacteria"/>
</dbReference>
<dbReference type="GO" id="GO:0032259">
    <property type="term" value="P:methylation"/>
    <property type="evidence" value="ECO:0007669"/>
    <property type="project" value="UniProtKB-KW"/>
</dbReference>
<comment type="function">
    <text evidence="6">Methylates ribosomal protein L11.</text>
</comment>
<proteinExistence type="inferred from homology"/>
<dbReference type="NCBIfam" id="TIGR00406">
    <property type="entry name" value="prmA"/>
    <property type="match status" value="1"/>
</dbReference>
<comment type="subcellular location">
    <subcellularLocation>
        <location evidence="6">Cytoplasm</location>
    </subcellularLocation>
</comment>
<comment type="similarity">
    <text evidence="1 6">Belongs to the methyltransferase superfamily. PrmA family.</text>
</comment>
<comment type="catalytic activity">
    <reaction evidence="6">
        <text>L-lysyl-[protein] + 3 S-adenosyl-L-methionine = N(6),N(6),N(6)-trimethyl-L-lysyl-[protein] + 3 S-adenosyl-L-homocysteine + 3 H(+)</text>
        <dbReference type="Rhea" id="RHEA:54192"/>
        <dbReference type="Rhea" id="RHEA-COMP:9752"/>
        <dbReference type="Rhea" id="RHEA-COMP:13826"/>
        <dbReference type="ChEBI" id="CHEBI:15378"/>
        <dbReference type="ChEBI" id="CHEBI:29969"/>
        <dbReference type="ChEBI" id="CHEBI:57856"/>
        <dbReference type="ChEBI" id="CHEBI:59789"/>
        <dbReference type="ChEBI" id="CHEBI:61961"/>
    </reaction>
</comment>
<dbReference type="SUPFAM" id="SSF53335">
    <property type="entry name" value="S-adenosyl-L-methionine-dependent methyltransferases"/>
    <property type="match status" value="1"/>
</dbReference>
<organism evidence="7 8">
    <name type="scientific">Granulicatella adiacens ATCC 49175</name>
    <dbReference type="NCBI Taxonomy" id="638301"/>
    <lineage>
        <taxon>Bacteria</taxon>
        <taxon>Bacillati</taxon>
        <taxon>Bacillota</taxon>
        <taxon>Bacilli</taxon>
        <taxon>Lactobacillales</taxon>
        <taxon>Carnobacteriaceae</taxon>
        <taxon>Granulicatella</taxon>
    </lineage>
</organism>
<reference evidence="7 8" key="1">
    <citation type="submission" date="2009-08" db="EMBL/GenBank/DDBJ databases">
        <authorList>
            <person name="Muzny D."/>
            <person name="Qin X."/>
            <person name="Deng J."/>
            <person name="Jiang H."/>
            <person name="Liu Y."/>
            <person name="Qu J."/>
            <person name="Song X.-Z."/>
            <person name="Zhang L."/>
            <person name="Thornton R."/>
            <person name="Coyle M."/>
            <person name="Francisco L."/>
            <person name="Jackson L."/>
            <person name="Javaid M."/>
            <person name="Korchina V."/>
            <person name="Kovar C."/>
            <person name="Mata R."/>
            <person name="Mathew T."/>
            <person name="Ngo R."/>
            <person name="Nguyen L."/>
            <person name="Nguyen N."/>
            <person name="Okwuonu G."/>
            <person name="Ongeri F."/>
            <person name="Pham C."/>
            <person name="Simmons D."/>
            <person name="Wilczek-Boney K."/>
            <person name="Hale W."/>
            <person name="Jakkamsetti A."/>
            <person name="Pham P."/>
            <person name="Ruth R."/>
            <person name="San Lucas F."/>
            <person name="Warren J."/>
            <person name="Zhang J."/>
            <person name="Zhao Z."/>
            <person name="Zhou C."/>
            <person name="Zhu D."/>
            <person name="Lee S."/>
            <person name="Bess C."/>
            <person name="Blankenburg K."/>
            <person name="Forbes L."/>
            <person name="Fu Q."/>
            <person name="Gubbala S."/>
            <person name="Hirani K."/>
            <person name="Jayaseelan J.C."/>
            <person name="Lara F."/>
            <person name="Munidasa M."/>
            <person name="Palculict T."/>
            <person name="Patil S."/>
            <person name="Pu L.-L."/>
            <person name="Saada N."/>
            <person name="Tang L."/>
            <person name="Weissenberger G."/>
            <person name="Zhu Y."/>
            <person name="Hemphill L."/>
            <person name="Shang Y."/>
            <person name="Youmans B."/>
            <person name="Ayvaz T."/>
            <person name="Ross M."/>
            <person name="Santibanez J."/>
            <person name="Aqrawi P."/>
            <person name="Gross S."/>
            <person name="Joshi V."/>
            <person name="Fowler G."/>
            <person name="Nazareth L."/>
            <person name="Reid J."/>
            <person name="Worley K."/>
            <person name="Petrosino J."/>
            <person name="Highlander S."/>
            <person name="Gibbs R."/>
        </authorList>
    </citation>
    <scope>NUCLEOTIDE SEQUENCE [LARGE SCALE GENOMIC DNA]</scope>
    <source>
        <strain evidence="7 8">ATCC 49175</strain>
    </source>
</reference>
<dbReference type="InterPro" id="IPR050078">
    <property type="entry name" value="Ribosomal_L11_MeTrfase_PrmA"/>
</dbReference>
<sequence length="314" mass="35430">MNWLEVSVNTHSESVEVVSSILIELGSKGVSIEDPQDYYQLTDEQLEWLKVQQKDLYETDTVIVKGYFQPSQWSKDSDVLLHEKLEEIKVYGLQTGPLFVQVKEVGEEDWANAWKQYYFPVRVTRFLTVVPSWVDYEKEQDDELLIELDPGLAFGTGTHPTTQLSLTALEQTIRGNESVLDVGTGSGVLSIASKLLGASKVTAFDIDEMATRVAKENIALNPTIGEIEVFENNLLVGVDQKSDLIVANILAEILLQMPEDAYRNLNDDGRLILSGIIESKANEVKEAYEKAGFTLVERMIMREWNCFIMKKDVE</sequence>
<dbReference type="PANTHER" id="PTHR43648">
    <property type="entry name" value="ELECTRON TRANSFER FLAVOPROTEIN BETA SUBUNIT LYSINE METHYLTRANSFERASE"/>
    <property type="match status" value="1"/>
</dbReference>
<keyword evidence="7" id="KW-0689">Ribosomal protein</keyword>
<keyword evidence="3 6" id="KW-0489">Methyltransferase</keyword>
<keyword evidence="8" id="KW-1185">Reference proteome</keyword>
<name>C8NEI8_9LACT</name>
<keyword evidence="7" id="KW-0687">Ribonucleoprotein</keyword>
<evidence type="ECO:0000256" key="1">
    <source>
        <dbReference type="ARBA" id="ARBA00009741"/>
    </source>
</evidence>
<evidence type="ECO:0000256" key="5">
    <source>
        <dbReference type="ARBA" id="ARBA00022691"/>
    </source>
</evidence>
<evidence type="ECO:0000313" key="7">
    <source>
        <dbReference type="EMBL" id="EEW38089.1"/>
    </source>
</evidence>
<dbReference type="Proteomes" id="UP000005926">
    <property type="component" value="Unassembled WGS sequence"/>
</dbReference>
<keyword evidence="4 6" id="KW-0808">Transferase</keyword>
<gene>
    <name evidence="6 7" type="primary">prmA</name>
    <name evidence="7" type="ORF">HMPREF0444_0333</name>
</gene>
<evidence type="ECO:0000256" key="2">
    <source>
        <dbReference type="ARBA" id="ARBA00022490"/>
    </source>
</evidence>
<evidence type="ECO:0000256" key="4">
    <source>
        <dbReference type="ARBA" id="ARBA00022679"/>
    </source>
</evidence>
<dbReference type="InterPro" id="IPR029063">
    <property type="entry name" value="SAM-dependent_MTases_sf"/>
</dbReference>
<dbReference type="CDD" id="cd02440">
    <property type="entry name" value="AdoMet_MTases"/>
    <property type="match status" value="1"/>
</dbReference>
<keyword evidence="2 6" id="KW-0963">Cytoplasm</keyword>
<dbReference type="GO" id="GO:0005840">
    <property type="term" value="C:ribosome"/>
    <property type="evidence" value="ECO:0007669"/>
    <property type="project" value="UniProtKB-KW"/>
</dbReference>
<dbReference type="Gene3D" id="3.40.50.150">
    <property type="entry name" value="Vaccinia Virus protein VP39"/>
    <property type="match status" value="1"/>
</dbReference>
<dbReference type="AlphaFoldDB" id="C8NEI8"/>
<dbReference type="STRING" id="638301.HMPREF0444_0333"/>
<evidence type="ECO:0000256" key="6">
    <source>
        <dbReference type="HAMAP-Rule" id="MF_00735"/>
    </source>
</evidence>
<dbReference type="PIRSF" id="PIRSF000401">
    <property type="entry name" value="RPL11_MTase"/>
    <property type="match status" value="1"/>
</dbReference>
<dbReference type="Pfam" id="PF06325">
    <property type="entry name" value="PrmA"/>
    <property type="match status" value="1"/>
</dbReference>
<dbReference type="HOGENOM" id="CLU_049382_0_1_9"/>
<dbReference type="PANTHER" id="PTHR43648:SF1">
    <property type="entry name" value="ELECTRON TRANSFER FLAVOPROTEIN BETA SUBUNIT LYSINE METHYLTRANSFERASE"/>
    <property type="match status" value="1"/>
</dbReference>
<dbReference type="GO" id="GO:0016279">
    <property type="term" value="F:protein-lysine N-methyltransferase activity"/>
    <property type="evidence" value="ECO:0007669"/>
    <property type="project" value="RHEA"/>
</dbReference>
<dbReference type="InterPro" id="IPR004498">
    <property type="entry name" value="Ribosomal_PrmA_MeTrfase"/>
</dbReference>
<protein>
    <recommendedName>
        <fullName evidence="6">Ribosomal protein L11 methyltransferase</fullName>
        <shortName evidence="6">L11 Mtase</shortName>
        <ecNumber evidence="6">2.1.1.-</ecNumber>
    </recommendedName>
</protein>